<accession>A0A6I4U2T3</accession>
<keyword evidence="1" id="KW-1133">Transmembrane helix</keyword>
<feature type="transmembrane region" description="Helical" evidence="1">
    <location>
        <begin position="154"/>
        <end position="172"/>
    </location>
</feature>
<keyword evidence="1" id="KW-0812">Transmembrane</keyword>
<keyword evidence="3" id="KW-1185">Reference proteome</keyword>
<evidence type="ECO:0000313" key="3">
    <source>
        <dbReference type="Proteomes" id="UP000429229"/>
    </source>
</evidence>
<feature type="transmembrane region" description="Helical" evidence="1">
    <location>
        <begin position="31"/>
        <end position="53"/>
    </location>
</feature>
<comment type="caution">
    <text evidence="2">The sequence shown here is derived from an EMBL/GenBank/DDBJ whole genome shotgun (WGS) entry which is preliminary data.</text>
</comment>
<dbReference type="EMBL" id="WTYR01000001">
    <property type="protein sequence ID" value="MXP08801.1"/>
    <property type="molecule type" value="Genomic_DNA"/>
</dbReference>
<name>A0A6I4U2T3_9SPHN</name>
<dbReference type="Pfam" id="PF10067">
    <property type="entry name" value="DUF2306"/>
    <property type="match status" value="1"/>
</dbReference>
<dbReference type="Proteomes" id="UP000429229">
    <property type="component" value="Unassembled WGS sequence"/>
</dbReference>
<keyword evidence="1" id="KW-0472">Membrane</keyword>
<protein>
    <submittedName>
        <fullName evidence="2">DUF2306 domain-containing protein</fullName>
    </submittedName>
</protein>
<feature type="transmembrane region" description="Helical" evidence="1">
    <location>
        <begin position="98"/>
        <end position="115"/>
    </location>
</feature>
<dbReference type="OrthoDB" id="9815686at2"/>
<reference evidence="2 3" key="1">
    <citation type="submission" date="2019-12" db="EMBL/GenBank/DDBJ databases">
        <title>Genomic-based taxomic classification of the family Erythrobacteraceae.</title>
        <authorList>
            <person name="Xu L."/>
        </authorList>
    </citation>
    <scope>NUCLEOTIDE SEQUENCE [LARGE SCALE GENOMIC DNA]</scope>
    <source>
        <strain evidence="2 3">LMG 29519</strain>
    </source>
</reference>
<dbReference type="AlphaFoldDB" id="A0A6I4U2T3"/>
<evidence type="ECO:0000256" key="1">
    <source>
        <dbReference type="SAM" id="Phobius"/>
    </source>
</evidence>
<dbReference type="RefSeq" id="WP_160615328.1">
    <property type="nucleotide sequence ID" value="NZ_WTYR01000001.1"/>
</dbReference>
<evidence type="ECO:0000313" key="2">
    <source>
        <dbReference type="EMBL" id="MXP08801.1"/>
    </source>
</evidence>
<organism evidence="2 3">
    <name type="scientific">Alteriqipengyuania halimionae</name>
    <dbReference type="NCBI Taxonomy" id="1926630"/>
    <lineage>
        <taxon>Bacteria</taxon>
        <taxon>Pseudomonadati</taxon>
        <taxon>Pseudomonadota</taxon>
        <taxon>Alphaproteobacteria</taxon>
        <taxon>Sphingomonadales</taxon>
        <taxon>Erythrobacteraceae</taxon>
        <taxon>Alteriqipengyuania</taxon>
    </lineage>
</organism>
<sequence length="183" mass="19840">MNAIAATIAQPFRRSNTPAKGNFDISVAQRYLIGAACFTMSFVCILAIGRALLGFAPDLPHLSKLPIVIHVATVIPAIPLGGYLLLARKGTPRHKQLGKLWLVLMLVTATSAIFIKSSGQFSFIHIFIPLTFHASWKAVSTARKGDIAGHKRQLVITYLTALMIPGIFAFALPGRLMNVMLFG</sequence>
<gene>
    <name evidence="2" type="ORF">GRI68_01225</name>
</gene>
<dbReference type="InterPro" id="IPR018750">
    <property type="entry name" value="DUF2306_membrane"/>
</dbReference>
<proteinExistence type="predicted"/>
<feature type="transmembrane region" description="Helical" evidence="1">
    <location>
        <begin position="65"/>
        <end position="86"/>
    </location>
</feature>